<reference evidence="3 4" key="1">
    <citation type="submission" date="2019-06" db="EMBL/GenBank/DDBJ databases">
        <title>Sorghum-associated microbial communities from plants grown in Nebraska, USA.</title>
        <authorList>
            <person name="Schachtman D."/>
        </authorList>
    </citation>
    <scope>NUCLEOTIDE SEQUENCE [LARGE SCALE GENOMIC DNA]</scope>
    <source>
        <strain evidence="3 4">1209</strain>
    </source>
</reference>
<keyword evidence="1" id="KW-0378">Hydrolase</keyword>
<dbReference type="Gene3D" id="3.40.50.1820">
    <property type="entry name" value="alpha/beta hydrolase"/>
    <property type="match status" value="1"/>
</dbReference>
<dbReference type="OrthoDB" id="9812921at2"/>
<dbReference type="Gene3D" id="2.120.10.30">
    <property type="entry name" value="TolB, C-terminal domain"/>
    <property type="match status" value="1"/>
</dbReference>
<name>A0A561PCB6_9BACT</name>
<keyword evidence="3" id="KW-0645">Protease</keyword>
<feature type="domain" description="Peptidase S9 prolyl oligopeptidase catalytic" evidence="2">
    <location>
        <begin position="692"/>
        <end position="859"/>
    </location>
</feature>
<proteinExistence type="predicted"/>
<comment type="caution">
    <text evidence="3">The sequence shown here is derived from an EMBL/GenBank/DDBJ whole genome shotgun (WGS) entry which is preliminary data.</text>
</comment>
<dbReference type="SUPFAM" id="SSF82171">
    <property type="entry name" value="DPP6 N-terminal domain-like"/>
    <property type="match status" value="1"/>
</dbReference>
<dbReference type="AlphaFoldDB" id="A0A561PCB6"/>
<protein>
    <submittedName>
        <fullName evidence="3">Dipeptidyl aminopeptidase/acylaminoacyl peptidase</fullName>
    </submittedName>
</protein>
<evidence type="ECO:0000259" key="2">
    <source>
        <dbReference type="Pfam" id="PF00326"/>
    </source>
</evidence>
<evidence type="ECO:0000313" key="4">
    <source>
        <dbReference type="Proteomes" id="UP000320811"/>
    </source>
</evidence>
<dbReference type="PANTHER" id="PTHR42776:SF27">
    <property type="entry name" value="DIPEPTIDYL PEPTIDASE FAMILY MEMBER 6"/>
    <property type="match status" value="1"/>
</dbReference>
<accession>A0A561PCB6</accession>
<dbReference type="InterPro" id="IPR029058">
    <property type="entry name" value="AB_hydrolase_fold"/>
</dbReference>
<evidence type="ECO:0000256" key="1">
    <source>
        <dbReference type="ARBA" id="ARBA00022801"/>
    </source>
</evidence>
<dbReference type="PANTHER" id="PTHR42776">
    <property type="entry name" value="SERINE PEPTIDASE S9 FAMILY MEMBER"/>
    <property type="match status" value="1"/>
</dbReference>
<dbReference type="Proteomes" id="UP000320811">
    <property type="component" value="Unassembled WGS sequence"/>
</dbReference>
<sequence>MKRVFWTFYFVFFAICCFAQREKKHLIDSTAYDRWPSLGSPIISNDGKYTAYEIQNEPIGNFTLVLKENSGDWEERFIGVRYVVFSADSKDAILIDTTNRLCIVKLGERTIDKIDDVSYFNLPSNGDGEWIGYKCSKSKDITVMNIRTKRKRSLSSVSSFSFSKDGKVLLYVIDSVNRQPNQQLKRLHLSSGIEEILWSGRGIEDMILNHDASRVAVMVEGKNACKEIWYYQKKKGRAELLVSDESFSGQEGFVLDRISKMSADGKYLFLTLVKLHKTDFKAKENSTVNVWSYLDNKLQSAQLQDGDPEHFSSVAVDVASHHITYLSKSNEFVIASSAADQVHLVESVLGDGDRTESSWNKKALITYAVKSSDGKIDIPLKLEGVHVISISPDGKYVIYFNNINKNYYSFEVPSGIYRKITGDINTSWIDCYRDDAGEVPRGIAAWVDNDYAVLLYDRFDIWMIDPTGNRKPINITEGYGKQHNIIFFLAMLEDSKGVSRGKTILLNALDITTKKNGYYKTVIGRPGMPEKLTMGSYIYKLVGNPYIDQSGIYPVKAAHRDAYIVSRMSATEYPNYFYTTNFIDFRPISSLNPEKSYNWYTTELHSWKTDDGRILQGILYKPEDFDSNKVYPVIFQYYERKSFGLNEYLTPSDLAGGCDLNIPTYVSNGYIVFSPDIAYVIGDPMAGTLSALTSAARYVKYLPYVNKRKLGIGGCSFGGIQTNYLITHTNIFTAAYSSSGMSDLVSAYGIIVGGRSNQSFFEYGGQGRMGGTLWQAPEQYIRNSAIFNADKVVTPLLLMHTTKDAMSSFLQATEFFTALRRLGKRVWLLEYTDGNHGIRGRSARDFNIRLKQFFDHYLRDLPAPRWMTRGVPAEMKGIDNGLELDNRIKTPVVIETE</sequence>
<dbReference type="GO" id="GO:0006508">
    <property type="term" value="P:proteolysis"/>
    <property type="evidence" value="ECO:0007669"/>
    <property type="project" value="InterPro"/>
</dbReference>
<dbReference type="InterPro" id="IPR011042">
    <property type="entry name" value="6-blade_b-propeller_TolB-like"/>
</dbReference>
<dbReference type="EMBL" id="VIWO01000008">
    <property type="protein sequence ID" value="TWF35773.1"/>
    <property type="molecule type" value="Genomic_DNA"/>
</dbReference>
<dbReference type="GO" id="GO:0004177">
    <property type="term" value="F:aminopeptidase activity"/>
    <property type="evidence" value="ECO:0007669"/>
    <property type="project" value="UniProtKB-KW"/>
</dbReference>
<dbReference type="RefSeq" id="WP_145673010.1">
    <property type="nucleotide sequence ID" value="NZ_VIWO01000008.1"/>
</dbReference>
<keyword evidence="3" id="KW-0031">Aminopeptidase</keyword>
<keyword evidence="4" id="KW-1185">Reference proteome</keyword>
<dbReference type="InterPro" id="IPR001375">
    <property type="entry name" value="Peptidase_S9_cat"/>
</dbReference>
<gene>
    <name evidence="3" type="ORF">FHW36_108129</name>
</gene>
<evidence type="ECO:0000313" key="3">
    <source>
        <dbReference type="EMBL" id="TWF35773.1"/>
    </source>
</evidence>
<dbReference type="Pfam" id="PF00326">
    <property type="entry name" value="Peptidase_S9"/>
    <property type="match status" value="1"/>
</dbReference>
<dbReference type="SUPFAM" id="SSF53474">
    <property type="entry name" value="alpha/beta-Hydrolases"/>
    <property type="match status" value="1"/>
</dbReference>
<organism evidence="3 4">
    <name type="scientific">Chitinophaga polysaccharea</name>
    <dbReference type="NCBI Taxonomy" id="1293035"/>
    <lineage>
        <taxon>Bacteria</taxon>
        <taxon>Pseudomonadati</taxon>
        <taxon>Bacteroidota</taxon>
        <taxon>Chitinophagia</taxon>
        <taxon>Chitinophagales</taxon>
        <taxon>Chitinophagaceae</taxon>
        <taxon>Chitinophaga</taxon>
    </lineage>
</organism>
<dbReference type="GO" id="GO:0004252">
    <property type="term" value="F:serine-type endopeptidase activity"/>
    <property type="evidence" value="ECO:0007669"/>
    <property type="project" value="TreeGrafter"/>
</dbReference>